<sequence>MVFHGEQLGASHRDVLARRARATLFDDRVGDLAAMLYFPAFGFHQGDAYSGSTCLELSGAGEAHPFYRAPFGHAIPDWDFTIAENPRPGQYRWLQFAWTATSPATTGIGLRLGHPWPAPAYCAFVGDSDWPDYSVLAEHRVAGPPPAGWTKVRMDLWALSGGEPVPIRGFGLRSEGGGARFD</sequence>
<dbReference type="RefSeq" id="WP_093947897.1">
    <property type="nucleotide sequence ID" value="NZ_NMUL01000011.1"/>
</dbReference>
<gene>
    <name evidence="1" type="ORF">CF165_13760</name>
</gene>
<dbReference type="OrthoDB" id="4281466at2"/>
<dbReference type="Proteomes" id="UP000215199">
    <property type="component" value="Unassembled WGS sequence"/>
</dbReference>
<dbReference type="EMBL" id="NMUL01000011">
    <property type="protein sequence ID" value="OXM68211.1"/>
    <property type="molecule type" value="Genomic_DNA"/>
</dbReference>
<name>A0A229TBB5_9PSEU</name>
<evidence type="ECO:0000313" key="2">
    <source>
        <dbReference type="Proteomes" id="UP000215199"/>
    </source>
</evidence>
<evidence type="ECO:0000313" key="1">
    <source>
        <dbReference type="EMBL" id="OXM68211.1"/>
    </source>
</evidence>
<keyword evidence="2" id="KW-1185">Reference proteome</keyword>
<accession>A0A229TBB5</accession>
<protein>
    <submittedName>
        <fullName evidence="1">Uncharacterized protein</fullName>
    </submittedName>
</protein>
<reference evidence="2" key="1">
    <citation type="submission" date="2017-07" db="EMBL/GenBank/DDBJ databases">
        <title>Comparative genome mining reveals phylogenetic distribution patterns of secondary metabolites in Amycolatopsis.</title>
        <authorList>
            <person name="Adamek M."/>
            <person name="Alanjary M."/>
            <person name="Sales-Ortells H."/>
            <person name="Goodfellow M."/>
            <person name="Bull A.T."/>
            <person name="Kalinowski J."/>
            <person name="Ziemert N."/>
        </authorList>
    </citation>
    <scope>NUCLEOTIDE SEQUENCE [LARGE SCALE GENOMIC DNA]</scope>
    <source>
        <strain evidence="2">H5</strain>
    </source>
</reference>
<proteinExistence type="predicted"/>
<comment type="caution">
    <text evidence="1">The sequence shown here is derived from an EMBL/GenBank/DDBJ whole genome shotgun (WGS) entry which is preliminary data.</text>
</comment>
<organism evidence="1 2">
    <name type="scientific">Amycolatopsis vastitatis</name>
    <dbReference type="NCBI Taxonomy" id="1905142"/>
    <lineage>
        <taxon>Bacteria</taxon>
        <taxon>Bacillati</taxon>
        <taxon>Actinomycetota</taxon>
        <taxon>Actinomycetes</taxon>
        <taxon>Pseudonocardiales</taxon>
        <taxon>Pseudonocardiaceae</taxon>
        <taxon>Amycolatopsis</taxon>
    </lineage>
</organism>
<dbReference type="AlphaFoldDB" id="A0A229TBB5"/>